<organism evidence="1 2">
    <name type="scientific">Vitis vinifera</name>
    <name type="common">Grape</name>
    <dbReference type="NCBI Taxonomy" id="29760"/>
    <lineage>
        <taxon>Eukaryota</taxon>
        <taxon>Viridiplantae</taxon>
        <taxon>Streptophyta</taxon>
        <taxon>Embryophyta</taxon>
        <taxon>Tracheophyta</taxon>
        <taxon>Spermatophyta</taxon>
        <taxon>Magnoliopsida</taxon>
        <taxon>eudicotyledons</taxon>
        <taxon>Gunneridae</taxon>
        <taxon>Pentapetalae</taxon>
        <taxon>rosids</taxon>
        <taxon>Vitales</taxon>
        <taxon>Vitaceae</taxon>
        <taxon>Viteae</taxon>
        <taxon>Vitis</taxon>
    </lineage>
</organism>
<reference evidence="1 2" key="1">
    <citation type="journal article" date="2018" name="PLoS Genet.">
        <title>Population sequencing reveals clonal diversity and ancestral inbreeding in the grapevine cultivar Chardonnay.</title>
        <authorList>
            <person name="Roach M.J."/>
            <person name="Johnson D.L."/>
            <person name="Bohlmann J."/>
            <person name="van Vuuren H.J."/>
            <person name="Jones S.J."/>
            <person name="Pretorius I.S."/>
            <person name="Schmidt S.A."/>
            <person name="Borneman A.R."/>
        </authorList>
    </citation>
    <scope>NUCLEOTIDE SEQUENCE [LARGE SCALE GENOMIC DNA]</scope>
    <source>
        <strain evidence="2">cv. Chardonnay</strain>
        <tissue evidence="1">Leaf</tissue>
    </source>
</reference>
<accession>A0A438I3P7</accession>
<name>A0A438I3P7_VITVI</name>
<dbReference type="Proteomes" id="UP000288805">
    <property type="component" value="Unassembled WGS sequence"/>
</dbReference>
<proteinExistence type="predicted"/>
<evidence type="ECO:0000313" key="2">
    <source>
        <dbReference type="Proteomes" id="UP000288805"/>
    </source>
</evidence>
<gene>
    <name evidence="1" type="ORF">CK203_035381</name>
</gene>
<dbReference type="EMBL" id="QGNW01000147">
    <property type="protein sequence ID" value="RVW91323.1"/>
    <property type="molecule type" value="Genomic_DNA"/>
</dbReference>
<comment type="caution">
    <text evidence="1">The sequence shown here is derived from an EMBL/GenBank/DDBJ whole genome shotgun (WGS) entry which is preliminary data.</text>
</comment>
<sequence length="107" mass="12171">MTTTKNLSISAIFGNDTSTSWDLIFRYNLTNVEIEDLERLMSLLSHVHLTPSILDVKVWVPSSSGVPSKFMAFVWSSETVDNLFLHYPITLGLWHRIFSQAGIAWVQ</sequence>
<dbReference type="AlphaFoldDB" id="A0A438I3P7"/>
<protein>
    <submittedName>
        <fullName evidence="1">Uncharacterized protein</fullName>
    </submittedName>
</protein>
<evidence type="ECO:0000313" key="1">
    <source>
        <dbReference type="EMBL" id="RVW91323.1"/>
    </source>
</evidence>